<dbReference type="GO" id="GO:0006396">
    <property type="term" value="P:RNA processing"/>
    <property type="evidence" value="ECO:0007669"/>
    <property type="project" value="InterPro"/>
</dbReference>
<feature type="compositionally biased region" description="Low complexity" evidence="4">
    <location>
        <begin position="136"/>
        <end position="157"/>
    </location>
</feature>
<accession>A0A376B947</accession>
<gene>
    <name evidence="6" type="ORF">SCODWIG_02974</name>
</gene>
<dbReference type="InterPro" id="IPR047575">
    <property type="entry name" value="Sm"/>
</dbReference>
<name>A0A376B947_9ASCO</name>
<reference evidence="7" key="1">
    <citation type="submission" date="2018-06" db="EMBL/GenBank/DDBJ databases">
        <authorList>
            <person name="Guldener U."/>
        </authorList>
    </citation>
    <scope>NUCLEOTIDE SEQUENCE [LARGE SCALE GENOMIC DNA]</scope>
    <source>
        <strain evidence="7">UTAD17</strain>
    </source>
</reference>
<feature type="region of interest" description="Disordered" evidence="4">
    <location>
        <begin position="119"/>
        <end position="157"/>
    </location>
</feature>
<dbReference type="EMBL" id="UFAJ01000607">
    <property type="protein sequence ID" value="SSD61213.1"/>
    <property type="molecule type" value="Genomic_DNA"/>
</dbReference>
<dbReference type="VEuPathDB" id="FungiDB:SCODWIG_02974"/>
<evidence type="ECO:0000313" key="6">
    <source>
        <dbReference type="EMBL" id="SSD61213.1"/>
    </source>
</evidence>
<dbReference type="PROSITE" id="PS52002">
    <property type="entry name" value="SM"/>
    <property type="match status" value="1"/>
</dbReference>
<dbReference type="GO" id="GO:0003723">
    <property type="term" value="F:RNA binding"/>
    <property type="evidence" value="ECO:0007669"/>
    <property type="project" value="InterPro"/>
</dbReference>
<dbReference type="Pfam" id="PF01423">
    <property type="entry name" value="LSM"/>
    <property type="match status" value="1"/>
</dbReference>
<evidence type="ECO:0000259" key="5">
    <source>
        <dbReference type="PROSITE" id="PS52002"/>
    </source>
</evidence>
<evidence type="ECO:0000256" key="1">
    <source>
        <dbReference type="ARBA" id="ARBA00004123"/>
    </source>
</evidence>
<dbReference type="PANTHER" id="PTHR23338">
    <property type="entry name" value="SMALL NUCLEAR RIBONUCLEOPROTEIN SM"/>
    <property type="match status" value="1"/>
</dbReference>
<protein>
    <submittedName>
        <fullName evidence="6">Related to Small nuclear ribonucleoprotein Sm D1</fullName>
    </submittedName>
</protein>
<keyword evidence="2" id="KW-0539">Nucleus</keyword>
<keyword evidence="3 6" id="KW-0687">Ribonucleoprotein</keyword>
<sequence length="157" mass="17681">MKLVKFLTNLKNEQVSVELKNGTTVWGTVQNVSPSMNLILTEVTLSLPVSNKNQNHNYSAISSVYMNGELDAQNKSSSKLQYINIRGNTIRQIILPDSLNLDNLLIEDQNEYNKLRKRGKIINSSNKKRRRKLGVTSTNSNNDSSSTDGNSNKRIKK</sequence>
<dbReference type="InterPro" id="IPR010920">
    <property type="entry name" value="LSM_dom_sf"/>
</dbReference>
<dbReference type="GO" id="GO:0097525">
    <property type="term" value="C:spliceosomal snRNP complex"/>
    <property type="evidence" value="ECO:0007669"/>
    <property type="project" value="UniProtKB-ARBA"/>
</dbReference>
<comment type="subcellular location">
    <subcellularLocation>
        <location evidence="1">Nucleus</location>
    </subcellularLocation>
</comment>
<dbReference type="InterPro" id="IPR001163">
    <property type="entry name" value="Sm_dom_euk/arc"/>
</dbReference>
<feature type="domain" description="Sm" evidence="5">
    <location>
        <begin position="2"/>
        <end position="99"/>
    </location>
</feature>
<dbReference type="AlphaFoldDB" id="A0A376B947"/>
<dbReference type="InterPro" id="IPR027141">
    <property type="entry name" value="LSm4/Sm_D1/D3"/>
</dbReference>
<evidence type="ECO:0000256" key="2">
    <source>
        <dbReference type="ARBA" id="ARBA00023242"/>
    </source>
</evidence>
<dbReference type="SMART" id="SM00651">
    <property type="entry name" value="Sm"/>
    <property type="match status" value="1"/>
</dbReference>
<feature type="compositionally biased region" description="Basic residues" evidence="4">
    <location>
        <begin position="119"/>
        <end position="133"/>
    </location>
</feature>
<keyword evidence="7" id="KW-1185">Reference proteome</keyword>
<dbReference type="Gene3D" id="2.30.30.100">
    <property type="match status" value="1"/>
</dbReference>
<proteinExistence type="predicted"/>
<evidence type="ECO:0000256" key="3">
    <source>
        <dbReference type="ARBA" id="ARBA00023274"/>
    </source>
</evidence>
<evidence type="ECO:0000256" key="4">
    <source>
        <dbReference type="SAM" id="MobiDB-lite"/>
    </source>
</evidence>
<dbReference type="Proteomes" id="UP000262825">
    <property type="component" value="Unassembled WGS sequence"/>
</dbReference>
<evidence type="ECO:0000313" key="7">
    <source>
        <dbReference type="Proteomes" id="UP000262825"/>
    </source>
</evidence>
<organism evidence="6 7">
    <name type="scientific">Saccharomycodes ludwigii</name>
    <dbReference type="NCBI Taxonomy" id="36035"/>
    <lineage>
        <taxon>Eukaryota</taxon>
        <taxon>Fungi</taxon>
        <taxon>Dikarya</taxon>
        <taxon>Ascomycota</taxon>
        <taxon>Saccharomycotina</taxon>
        <taxon>Saccharomycetes</taxon>
        <taxon>Saccharomycodales</taxon>
        <taxon>Saccharomycodaceae</taxon>
        <taxon>Saccharomycodes</taxon>
    </lineage>
</organism>
<dbReference type="FunFam" id="2.30.30.100:FF:000050">
    <property type="entry name" value="Small nuclear ribonucleoprotein Sm D1"/>
    <property type="match status" value="1"/>
</dbReference>
<dbReference type="OrthoDB" id="9626941at2759"/>
<dbReference type="SUPFAM" id="SSF50182">
    <property type="entry name" value="Sm-like ribonucleoproteins"/>
    <property type="match status" value="1"/>
</dbReference>